<name>A0A6J5T9V6_9CAUD</name>
<sequence>MSNIKVWLDGQIESDELTKTVIVGPRHDANVLGGFTKKEVIAYAHKHNIPINSRKKKEELIEIIIRS</sequence>
<gene>
    <name evidence="1" type="ORF">UFOVP71_256</name>
</gene>
<reference evidence="1" key="1">
    <citation type="submission" date="2020-05" db="EMBL/GenBank/DDBJ databases">
        <authorList>
            <person name="Chiriac C."/>
            <person name="Salcher M."/>
            <person name="Ghai R."/>
            <person name="Kavagutti S V."/>
        </authorList>
    </citation>
    <scope>NUCLEOTIDE SEQUENCE</scope>
</reference>
<proteinExistence type="predicted"/>
<protein>
    <submittedName>
        <fullName evidence="1">Uncharacterized protein</fullName>
    </submittedName>
</protein>
<evidence type="ECO:0000313" key="1">
    <source>
        <dbReference type="EMBL" id="CAB4241718.1"/>
    </source>
</evidence>
<accession>A0A6J5T9V6</accession>
<dbReference type="EMBL" id="LR797824">
    <property type="protein sequence ID" value="CAB4241718.1"/>
    <property type="molecule type" value="Genomic_DNA"/>
</dbReference>
<organism evidence="1">
    <name type="scientific">uncultured Caudovirales phage</name>
    <dbReference type="NCBI Taxonomy" id="2100421"/>
    <lineage>
        <taxon>Viruses</taxon>
        <taxon>Duplodnaviria</taxon>
        <taxon>Heunggongvirae</taxon>
        <taxon>Uroviricota</taxon>
        <taxon>Caudoviricetes</taxon>
        <taxon>Peduoviridae</taxon>
        <taxon>Maltschvirus</taxon>
        <taxon>Maltschvirus maltsch</taxon>
    </lineage>
</organism>